<protein>
    <submittedName>
        <fullName evidence="6">CLUMA_CG007534, isoform A</fullName>
    </submittedName>
</protein>
<dbReference type="GO" id="GO:0005634">
    <property type="term" value="C:nucleus"/>
    <property type="evidence" value="ECO:0007669"/>
    <property type="project" value="TreeGrafter"/>
</dbReference>
<dbReference type="Proteomes" id="UP000183832">
    <property type="component" value="Unassembled WGS sequence"/>
</dbReference>
<organism evidence="6 7">
    <name type="scientific">Clunio marinus</name>
    <dbReference type="NCBI Taxonomy" id="568069"/>
    <lineage>
        <taxon>Eukaryota</taxon>
        <taxon>Metazoa</taxon>
        <taxon>Ecdysozoa</taxon>
        <taxon>Arthropoda</taxon>
        <taxon>Hexapoda</taxon>
        <taxon>Insecta</taxon>
        <taxon>Pterygota</taxon>
        <taxon>Neoptera</taxon>
        <taxon>Endopterygota</taxon>
        <taxon>Diptera</taxon>
        <taxon>Nematocera</taxon>
        <taxon>Chironomoidea</taxon>
        <taxon>Chironomidae</taxon>
        <taxon>Clunio</taxon>
    </lineage>
</organism>
<dbReference type="Gene3D" id="2.60.40.790">
    <property type="match status" value="1"/>
</dbReference>
<dbReference type="EMBL" id="CVRI01000038">
    <property type="protein sequence ID" value="CRK94009.1"/>
    <property type="molecule type" value="Genomic_DNA"/>
</dbReference>
<feature type="domain" description="SHSP" evidence="5">
    <location>
        <begin position="1"/>
        <end position="100"/>
    </location>
</feature>
<dbReference type="PROSITE" id="PS01031">
    <property type="entry name" value="SHSP"/>
    <property type="match status" value="1"/>
</dbReference>
<evidence type="ECO:0000313" key="6">
    <source>
        <dbReference type="EMBL" id="CRK94009.1"/>
    </source>
</evidence>
<evidence type="ECO:0000313" key="7">
    <source>
        <dbReference type="Proteomes" id="UP000183832"/>
    </source>
</evidence>
<dbReference type="PANTHER" id="PTHR45640:SF13">
    <property type="entry name" value="HEAT SHOCK PROTEIN 22-RELATED"/>
    <property type="match status" value="1"/>
</dbReference>
<evidence type="ECO:0000256" key="4">
    <source>
        <dbReference type="SAM" id="MobiDB-lite"/>
    </source>
</evidence>
<keyword evidence="7" id="KW-1185">Reference proteome</keyword>
<dbReference type="InterPro" id="IPR002068">
    <property type="entry name" value="A-crystallin/Hsp20_dom"/>
</dbReference>
<dbReference type="PANTHER" id="PTHR45640">
    <property type="entry name" value="HEAT SHOCK PROTEIN HSP-12.2-RELATED"/>
    <property type="match status" value="1"/>
</dbReference>
<sequence>MAIRGFVLKIQRSVNEMKNFQPEEISVKVKDREILIEGKHEEREDEFGIVSRQFNRRYILPEEFDLDTVSTLLNTEGKMTIKAVKLQPAVDNNERIIPIQRVESAASESSKEQDKPPKMQDDQQSEEKINEEVKSSLENKQSTEN</sequence>
<gene>
    <name evidence="6" type="ORF">CLUMA_CG007534</name>
</gene>
<dbReference type="OrthoDB" id="1431247at2759"/>
<name>A0A1J1I6H4_9DIPT</name>
<feature type="region of interest" description="Disordered" evidence="4">
    <location>
        <begin position="97"/>
        <end position="145"/>
    </location>
</feature>
<dbReference type="GO" id="GO:0009408">
    <property type="term" value="P:response to heat"/>
    <property type="evidence" value="ECO:0007669"/>
    <property type="project" value="TreeGrafter"/>
</dbReference>
<dbReference type="InterPro" id="IPR008978">
    <property type="entry name" value="HSP20-like_chaperone"/>
</dbReference>
<dbReference type="AlphaFoldDB" id="A0A1J1I6H4"/>
<evidence type="ECO:0000256" key="1">
    <source>
        <dbReference type="ARBA" id="ARBA00023016"/>
    </source>
</evidence>
<dbReference type="CDD" id="cd06526">
    <property type="entry name" value="metazoan_ACD"/>
    <property type="match status" value="1"/>
</dbReference>
<dbReference type="GO" id="GO:0005737">
    <property type="term" value="C:cytoplasm"/>
    <property type="evidence" value="ECO:0007669"/>
    <property type="project" value="TreeGrafter"/>
</dbReference>
<dbReference type="Pfam" id="PF00011">
    <property type="entry name" value="HSP20"/>
    <property type="match status" value="1"/>
</dbReference>
<reference evidence="6 7" key="1">
    <citation type="submission" date="2015-04" db="EMBL/GenBank/DDBJ databases">
        <authorList>
            <person name="Syromyatnikov M.Y."/>
            <person name="Popov V.N."/>
        </authorList>
    </citation>
    <scope>NUCLEOTIDE SEQUENCE [LARGE SCALE GENOMIC DNA]</scope>
</reference>
<accession>A0A1J1I6H4</accession>
<proteinExistence type="inferred from homology"/>
<dbReference type="InterPro" id="IPR001436">
    <property type="entry name" value="Alpha-crystallin/sHSP_animal"/>
</dbReference>
<feature type="compositionally biased region" description="Basic and acidic residues" evidence="4">
    <location>
        <begin position="109"/>
        <end position="145"/>
    </location>
</feature>
<dbReference type="SUPFAM" id="SSF49764">
    <property type="entry name" value="HSP20-like chaperones"/>
    <property type="match status" value="1"/>
</dbReference>
<dbReference type="GO" id="GO:0042026">
    <property type="term" value="P:protein refolding"/>
    <property type="evidence" value="ECO:0007669"/>
    <property type="project" value="TreeGrafter"/>
</dbReference>
<evidence type="ECO:0000256" key="3">
    <source>
        <dbReference type="RuleBase" id="RU003616"/>
    </source>
</evidence>
<dbReference type="GO" id="GO:0051082">
    <property type="term" value="F:unfolded protein binding"/>
    <property type="evidence" value="ECO:0007669"/>
    <property type="project" value="TreeGrafter"/>
</dbReference>
<evidence type="ECO:0000259" key="5">
    <source>
        <dbReference type="PROSITE" id="PS01031"/>
    </source>
</evidence>
<comment type="similarity">
    <text evidence="2 3">Belongs to the small heat shock protein (HSP20) family.</text>
</comment>
<dbReference type="STRING" id="568069.A0A1J1I6H4"/>
<keyword evidence="1" id="KW-0346">Stress response</keyword>
<dbReference type="PRINTS" id="PR00299">
    <property type="entry name" value="ACRYSTALLIN"/>
</dbReference>
<evidence type="ECO:0000256" key="2">
    <source>
        <dbReference type="PROSITE-ProRule" id="PRU00285"/>
    </source>
</evidence>